<dbReference type="PRINTS" id="PR00207">
    <property type="entry name" value="FLAGELLIN"/>
</dbReference>
<evidence type="ECO:0000259" key="5">
    <source>
        <dbReference type="Pfam" id="PF00700"/>
    </source>
</evidence>
<organism evidence="6 7">
    <name type="scientific">Halobacteriovorax marinus</name>
    <dbReference type="NCBI Taxonomy" id="97084"/>
    <lineage>
        <taxon>Bacteria</taxon>
        <taxon>Pseudomonadati</taxon>
        <taxon>Bdellovibrionota</taxon>
        <taxon>Bacteriovoracia</taxon>
        <taxon>Bacteriovoracales</taxon>
        <taxon>Halobacteriovoraceae</taxon>
        <taxon>Halobacteriovorax</taxon>
    </lineage>
</organism>
<proteinExistence type="inferred from homology"/>
<sequence length="277" mass="29635">MGLRINTNVTSLSAQRTLGVSNQEQAKVLNQLSSGTRIVRAADDAAGLAISEKMKANIRSTNQAERNANDGISLIQTAEGGLSEIGNILIRMRELSVQSASDTVGDSERKFTNLEYQNLKQEIERISQVTEFNGKKLLNGEGDKLDFQIGINNNDFEDRISYASDFTVSTMAGLGVASLDVSSKDSSQNALMTLDDAIENVSGQRAFLGATQNRLTSTVNNLQVTSENLSAANSRIRDTDFAASTAKNTKLNILKNAGTSVLAQANSQGQAALKLIG</sequence>
<evidence type="ECO:0000259" key="4">
    <source>
        <dbReference type="Pfam" id="PF00669"/>
    </source>
</evidence>
<dbReference type="SUPFAM" id="SSF64518">
    <property type="entry name" value="Phase 1 flagellin"/>
    <property type="match status" value="1"/>
</dbReference>
<comment type="similarity">
    <text evidence="1 3">Belongs to the bacterial flagellin family.</text>
</comment>
<gene>
    <name evidence="6" type="ORF">A9Q84_11825</name>
</gene>
<feature type="domain" description="Flagellin N-terminal" evidence="4">
    <location>
        <begin position="5"/>
        <end position="141"/>
    </location>
</feature>
<dbReference type="PANTHER" id="PTHR42792:SF2">
    <property type="entry name" value="FLAGELLIN"/>
    <property type="match status" value="1"/>
</dbReference>
<evidence type="ECO:0000313" key="6">
    <source>
        <dbReference type="EMBL" id="OUR97015.1"/>
    </source>
</evidence>
<dbReference type="GO" id="GO:0005576">
    <property type="term" value="C:extracellular region"/>
    <property type="evidence" value="ECO:0007669"/>
    <property type="project" value="UniProtKB-SubCell"/>
</dbReference>
<evidence type="ECO:0000256" key="2">
    <source>
        <dbReference type="ARBA" id="ARBA00023143"/>
    </source>
</evidence>
<accession>A0A1Y5F8C7</accession>
<evidence type="ECO:0000256" key="3">
    <source>
        <dbReference type="RuleBase" id="RU362073"/>
    </source>
</evidence>
<keyword evidence="2 3" id="KW-0975">Bacterial flagellum</keyword>
<dbReference type="Pfam" id="PF00669">
    <property type="entry name" value="Flagellin_N"/>
    <property type="match status" value="1"/>
</dbReference>
<dbReference type="Pfam" id="PF00700">
    <property type="entry name" value="Flagellin_C"/>
    <property type="match status" value="1"/>
</dbReference>
<comment type="function">
    <text evidence="3">Flagellin is the subunit protein which polymerizes to form the filaments of bacterial flagella.</text>
</comment>
<dbReference type="AlphaFoldDB" id="A0A1Y5F8C7"/>
<dbReference type="InterPro" id="IPR046358">
    <property type="entry name" value="Flagellin_C"/>
</dbReference>
<evidence type="ECO:0000256" key="1">
    <source>
        <dbReference type="ARBA" id="ARBA00005709"/>
    </source>
</evidence>
<keyword evidence="6" id="KW-0966">Cell projection</keyword>
<keyword evidence="6" id="KW-0282">Flagellum</keyword>
<reference evidence="7" key="1">
    <citation type="journal article" date="2017" name="Proc. Natl. Acad. Sci. U.S.A.">
        <title>Simulation of Deepwater Horizon oil plume reveals substrate specialization within a complex community of hydrocarbon-degraders.</title>
        <authorList>
            <person name="Hu P."/>
            <person name="Dubinsky E.A."/>
            <person name="Probst A.J."/>
            <person name="Wang J."/>
            <person name="Sieber C.M.K."/>
            <person name="Tom L.M."/>
            <person name="Gardinali P."/>
            <person name="Banfield J.F."/>
            <person name="Atlas R.M."/>
            <person name="Andersen G.L."/>
        </authorList>
    </citation>
    <scope>NUCLEOTIDE SEQUENCE [LARGE SCALE GENOMIC DNA]</scope>
</reference>
<name>A0A1Y5F8C7_9BACT</name>
<comment type="caution">
    <text evidence="6">The sequence shown here is derived from an EMBL/GenBank/DDBJ whole genome shotgun (WGS) entry which is preliminary data.</text>
</comment>
<dbReference type="InterPro" id="IPR001029">
    <property type="entry name" value="Flagellin_N"/>
</dbReference>
<keyword evidence="3" id="KW-0964">Secreted</keyword>
<comment type="subcellular location">
    <subcellularLocation>
        <location evidence="3">Secreted</location>
    </subcellularLocation>
    <subcellularLocation>
        <location evidence="3">Bacterial flagellum</location>
    </subcellularLocation>
</comment>
<dbReference type="InterPro" id="IPR042187">
    <property type="entry name" value="Flagellin_C_sub2"/>
</dbReference>
<feature type="domain" description="Flagellin C-terminal" evidence="5">
    <location>
        <begin position="193"/>
        <end position="276"/>
    </location>
</feature>
<dbReference type="Gene3D" id="6.10.10.10">
    <property type="entry name" value="Flagellar export chaperone, C-terminal domain"/>
    <property type="match status" value="1"/>
</dbReference>
<evidence type="ECO:0000313" key="7">
    <source>
        <dbReference type="Proteomes" id="UP000196531"/>
    </source>
</evidence>
<dbReference type="GO" id="GO:0009288">
    <property type="term" value="C:bacterial-type flagellum"/>
    <property type="evidence" value="ECO:0007669"/>
    <property type="project" value="UniProtKB-SubCell"/>
</dbReference>
<dbReference type="Gene3D" id="1.20.1330.10">
    <property type="entry name" value="f41 fragment of flagellin, N-terminal domain"/>
    <property type="match status" value="2"/>
</dbReference>
<dbReference type="PANTHER" id="PTHR42792">
    <property type="entry name" value="FLAGELLIN"/>
    <property type="match status" value="1"/>
</dbReference>
<dbReference type="InterPro" id="IPR001492">
    <property type="entry name" value="Flagellin"/>
</dbReference>
<dbReference type="EMBL" id="MAAO01000006">
    <property type="protein sequence ID" value="OUR97015.1"/>
    <property type="molecule type" value="Genomic_DNA"/>
</dbReference>
<dbReference type="Gene3D" id="2.170.280.10">
    <property type="entry name" value="f41 fragment of flagellin, middle domain"/>
    <property type="match status" value="1"/>
</dbReference>
<dbReference type="Proteomes" id="UP000196531">
    <property type="component" value="Unassembled WGS sequence"/>
</dbReference>
<protein>
    <recommendedName>
        <fullName evidence="3">Flagellin</fullName>
    </recommendedName>
</protein>
<dbReference type="GO" id="GO:0005198">
    <property type="term" value="F:structural molecule activity"/>
    <property type="evidence" value="ECO:0007669"/>
    <property type="project" value="UniProtKB-UniRule"/>
</dbReference>
<keyword evidence="6" id="KW-0969">Cilium</keyword>